<reference evidence="2 3" key="1">
    <citation type="submission" date="2024-01" db="EMBL/GenBank/DDBJ databases">
        <title>Genome assemblies of Stephania.</title>
        <authorList>
            <person name="Yang L."/>
        </authorList>
    </citation>
    <scope>NUCLEOTIDE SEQUENCE [LARGE SCALE GENOMIC DNA]</scope>
    <source>
        <strain evidence="2">YNDBR</strain>
        <tissue evidence="2">Leaf</tissue>
    </source>
</reference>
<keyword evidence="1" id="KW-1133">Transmembrane helix</keyword>
<dbReference type="AlphaFoldDB" id="A0AAP0EUX8"/>
<evidence type="ECO:0000313" key="2">
    <source>
        <dbReference type="EMBL" id="KAK9098735.1"/>
    </source>
</evidence>
<feature type="transmembrane region" description="Helical" evidence="1">
    <location>
        <begin position="32"/>
        <end position="62"/>
    </location>
</feature>
<organism evidence="2 3">
    <name type="scientific">Stephania yunnanensis</name>
    <dbReference type="NCBI Taxonomy" id="152371"/>
    <lineage>
        <taxon>Eukaryota</taxon>
        <taxon>Viridiplantae</taxon>
        <taxon>Streptophyta</taxon>
        <taxon>Embryophyta</taxon>
        <taxon>Tracheophyta</taxon>
        <taxon>Spermatophyta</taxon>
        <taxon>Magnoliopsida</taxon>
        <taxon>Ranunculales</taxon>
        <taxon>Menispermaceae</taxon>
        <taxon>Menispermoideae</taxon>
        <taxon>Cissampelideae</taxon>
        <taxon>Stephania</taxon>
    </lineage>
</organism>
<accession>A0AAP0EUX8</accession>
<sequence>MVQIRYSLTCSSFFSNQTSTSLLQPDFAALRVLVAGIVVVFPCNYLILDVFATCSFTCLLPLL</sequence>
<comment type="caution">
    <text evidence="2">The sequence shown here is derived from an EMBL/GenBank/DDBJ whole genome shotgun (WGS) entry which is preliminary data.</text>
</comment>
<dbReference type="Proteomes" id="UP001420932">
    <property type="component" value="Unassembled WGS sequence"/>
</dbReference>
<protein>
    <submittedName>
        <fullName evidence="2">Uncharacterized protein</fullName>
    </submittedName>
</protein>
<name>A0AAP0EUX8_9MAGN</name>
<keyword evidence="3" id="KW-1185">Reference proteome</keyword>
<keyword evidence="1" id="KW-0472">Membrane</keyword>
<evidence type="ECO:0000313" key="3">
    <source>
        <dbReference type="Proteomes" id="UP001420932"/>
    </source>
</evidence>
<gene>
    <name evidence="2" type="ORF">Syun_025780</name>
</gene>
<evidence type="ECO:0000256" key="1">
    <source>
        <dbReference type="SAM" id="Phobius"/>
    </source>
</evidence>
<dbReference type="EMBL" id="JBBNAF010000011">
    <property type="protein sequence ID" value="KAK9098735.1"/>
    <property type="molecule type" value="Genomic_DNA"/>
</dbReference>
<proteinExistence type="predicted"/>
<keyword evidence="1" id="KW-0812">Transmembrane</keyword>